<dbReference type="InterPro" id="IPR058792">
    <property type="entry name" value="Beta-barrel_RND_2"/>
</dbReference>
<dbReference type="Pfam" id="PF25869">
    <property type="entry name" value="3HB_CusB"/>
    <property type="match status" value="1"/>
</dbReference>
<dbReference type="InterPro" id="IPR036163">
    <property type="entry name" value="HMA_dom_sf"/>
</dbReference>
<dbReference type="Gene3D" id="2.40.30.170">
    <property type="match status" value="1"/>
</dbReference>
<dbReference type="Pfam" id="PF00403">
    <property type="entry name" value="HMA"/>
    <property type="match status" value="1"/>
</dbReference>
<dbReference type="GO" id="GO:0060003">
    <property type="term" value="P:copper ion export"/>
    <property type="evidence" value="ECO:0007669"/>
    <property type="project" value="TreeGrafter"/>
</dbReference>
<dbReference type="PANTHER" id="PTHR30097:SF15">
    <property type="entry name" value="CATION EFFLUX SYSTEM PROTEIN CUSB"/>
    <property type="match status" value="1"/>
</dbReference>
<sequence length="621" mass="69040">MKGIIDNIKENYKLIIGVLFLGLFLGWLISGSSSDVNKSEQGIKNHTGHKHESVNPQLWTCSMHPQIKQDKPGKCPICAMDLIPLKSMQSDGEHVDPNEIVMSESAAKLADVQTQIVKKGKPVITVNLQGKVQVDERRISELTSRFGGRIEKLFVNFTGQNVRKGEKLASIYSPALLSAQRELLEAISFKESRPGLYLAAKGKLKLWDLTDAQIEAIEEKGEPQSYFNILSPITGTVSMRHVAIGDYVKEGMPLFKVVDLSKVWVMFDAYERDLPWIKLGDEVHFTLQAIPGKTYSARVSYIDPFISSKTRVANVRLEVSNQDQLLKPEMFAQGVLQSEIAENKTEIMVPKSAVLWTGKRSVVYVKVPDRKSPLFLYRELVLGPEAGAFYVIKEGLKEGEEIATNGVFKIDAASQLQGLPSMMNPGGGAVPTGHNHGGNTKKMMPNMDEAKFFVNGACEMCKENIETAALAVKGVAHVLWDKEAKELTMHYDAKLVNPEKVQKAITEKGYDAGDFRADNRVYAELPECCQYPRMEKASVWVNGNCDMCKATIEKAALSVNGVLRANWNSETHMLNLDFESGLNDVDAVEKAISASGYDTKNYKASDSIYKRLPECCQYDRK</sequence>
<evidence type="ECO:0000256" key="2">
    <source>
        <dbReference type="ARBA" id="ARBA00022448"/>
    </source>
</evidence>
<feature type="transmembrane region" description="Helical" evidence="3">
    <location>
        <begin position="12"/>
        <end position="29"/>
    </location>
</feature>
<dbReference type="GO" id="GO:0022857">
    <property type="term" value="F:transmembrane transporter activity"/>
    <property type="evidence" value="ECO:0007669"/>
    <property type="project" value="InterPro"/>
</dbReference>
<evidence type="ECO:0000313" key="5">
    <source>
        <dbReference type="EMBL" id="RZT95980.1"/>
    </source>
</evidence>
<dbReference type="Pfam" id="PF25919">
    <property type="entry name" value="BSH_CusB"/>
    <property type="match status" value="1"/>
</dbReference>
<dbReference type="InterPro" id="IPR006121">
    <property type="entry name" value="HMA_dom"/>
</dbReference>
<dbReference type="GO" id="GO:0016020">
    <property type="term" value="C:membrane"/>
    <property type="evidence" value="ECO:0007669"/>
    <property type="project" value="InterPro"/>
</dbReference>
<keyword evidence="6" id="KW-1185">Reference proteome</keyword>
<dbReference type="InterPro" id="IPR045800">
    <property type="entry name" value="HMBD"/>
</dbReference>
<dbReference type="GO" id="GO:0015679">
    <property type="term" value="P:plasma membrane copper ion transport"/>
    <property type="evidence" value="ECO:0007669"/>
    <property type="project" value="TreeGrafter"/>
</dbReference>
<dbReference type="InterPro" id="IPR058791">
    <property type="entry name" value="3HB_CusB"/>
</dbReference>
<protein>
    <submittedName>
        <fullName evidence="5">Cu(I)/Ag(I) efflux system membrane fusion protein</fullName>
    </submittedName>
</protein>
<dbReference type="Pfam" id="PF25975">
    <property type="entry name" value="CzcB_C"/>
    <property type="match status" value="1"/>
</dbReference>
<dbReference type="InterPro" id="IPR051909">
    <property type="entry name" value="MFP_Cation_Efflux"/>
</dbReference>
<dbReference type="RefSeq" id="WP_130305898.1">
    <property type="nucleotide sequence ID" value="NZ_SHKN01000001.1"/>
</dbReference>
<feature type="domain" description="HMA" evidence="4">
    <location>
        <begin position="534"/>
        <end position="600"/>
    </location>
</feature>
<dbReference type="AlphaFoldDB" id="A0A4Q7VIK0"/>
<dbReference type="SUPFAM" id="SSF55008">
    <property type="entry name" value="HMA, heavy metal-associated domain"/>
    <property type="match status" value="2"/>
</dbReference>
<accession>A0A4Q7VIK0</accession>
<dbReference type="Pfam" id="PF25954">
    <property type="entry name" value="Beta-barrel_RND_2"/>
    <property type="match status" value="1"/>
</dbReference>
<dbReference type="SUPFAM" id="SSF111369">
    <property type="entry name" value="HlyD-like secretion proteins"/>
    <property type="match status" value="1"/>
</dbReference>
<dbReference type="Gene3D" id="3.30.70.100">
    <property type="match status" value="2"/>
</dbReference>
<dbReference type="Pfam" id="PF19335">
    <property type="entry name" value="HMBD"/>
    <property type="match status" value="1"/>
</dbReference>
<dbReference type="GO" id="GO:0046914">
    <property type="term" value="F:transition metal ion binding"/>
    <property type="evidence" value="ECO:0007669"/>
    <property type="project" value="TreeGrafter"/>
</dbReference>
<dbReference type="GO" id="GO:0030288">
    <property type="term" value="C:outer membrane-bounded periplasmic space"/>
    <property type="evidence" value="ECO:0007669"/>
    <property type="project" value="TreeGrafter"/>
</dbReference>
<dbReference type="Proteomes" id="UP000293562">
    <property type="component" value="Unassembled WGS sequence"/>
</dbReference>
<keyword evidence="2" id="KW-0813">Transport</keyword>
<evidence type="ECO:0000256" key="3">
    <source>
        <dbReference type="SAM" id="Phobius"/>
    </source>
</evidence>
<dbReference type="Gene3D" id="2.40.50.100">
    <property type="match status" value="1"/>
</dbReference>
<comment type="similarity">
    <text evidence="1">Belongs to the membrane fusion protein (MFP) (TC 8.A.1) family.</text>
</comment>
<name>A0A4Q7VIK0_9BACT</name>
<dbReference type="InterPro" id="IPR006143">
    <property type="entry name" value="RND_pump_MFP"/>
</dbReference>
<dbReference type="CDD" id="cd00371">
    <property type="entry name" value="HMA"/>
    <property type="match status" value="2"/>
</dbReference>
<dbReference type="PANTHER" id="PTHR30097">
    <property type="entry name" value="CATION EFFLUX SYSTEM PROTEIN CUSB"/>
    <property type="match status" value="1"/>
</dbReference>
<evidence type="ECO:0000259" key="4">
    <source>
        <dbReference type="PROSITE" id="PS50846"/>
    </source>
</evidence>
<keyword evidence="3" id="KW-1133">Transmembrane helix</keyword>
<evidence type="ECO:0000313" key="6">
    <source>
        <dbReference type="Proteomes" id="UP000293562"/>
    </source>
</evidence>
<keyword evidence="3" id="KW-0472">Membrane</keyword>
<dbReference type="OrthoDB" id="9806939at2"/>
<reference evidence="5 6" key="1">
    <citation type="submission" date="2019-02" db="EMBL/GenBank/DDBJ databases">
        <title>Genomic Encyclopedia of Type Strains, Phase IV (KMG-IV): sequencing the most valuable type-strain genomes for metagenomic binning, comparative biology and taxonomic classification.</title>
        <authorList>
            <person name="Goeker M."/>
        </authorList>
    </citation>
    <scope>NUCLEOTIDE SEQUENCE [LARGE SCALE GENOMIC DNA]</scope>
    <source>
        <strain evidence="5 6">DSM 28825</strain>
    </source>
</reference>
<dbReference type="InterPro" id="IPR058649">
    <property type="entry name" value="CzcB_C"/>
</dbReference>
<keyword evidence="3" id="KW-0812">Transmembrane</keyword>
<feature type="domain" description="HMA" evidence="4">
    <location>
        <begin position="447"/>
        <end position="513"/>
    </location>
</feature>
<dbReference type="PROSITE" id="PS50846">
    <property type="entry name" value="HMA_2"/>
    <property type="match status" value="2"/>
</dbReference>
<evidence type="ECO:0000256" key="1">
    <source>
        <dbReference type="ARBA" id="ARBA00009477"/>
    </source>
</evidence>
<dbReference type="InterPro" id="IPR058790">
    <property type="entry name" value="BSH_CusB"/>
</dbReference>
<dbReference type="FunFam" id="2.40.30.170:FF:000010">
    <property type="entry name" value="Efflux RND transporter periplasmic adaptor subunit"/>
    <property type="match status" value="1"/>
</dbReference>
<dbReference type="Gene3D" id="2.40.420.20">
    <property type="match status" value="1"/>
</dbReference>
<gene>
    <name evidence="5" type="ORF">EV201_0609</name>
</gene>
<comment type="caution">
    <text evidence="5">The sequence shown here is derived from an EMBL/GenBank/DDBJ whole genome shotgun (WGS) entry which is preliminary data.</text>
</comment>
<dbReference type="NCBIfam" id="TIGR01730">
    <property type="entry name" value="RND_mfp"/>
    <property type="match status" value="1"/>
</dbReference>
<organism evidence="5 6">
    <name type="scientific">Ancylomarina subtilis</name>
    <dbReference type="NCBI Taxonomy" id="1639035"/>
    <lineage>
        <taxon>Bacteria</taxon>
        <taxon>Pseudomonadati</taxon>
        <taxon>Bacteroidota</taxon>
        <taxon>Bacteroidia</taxon>
        <taxon>Marinilabiliales</taxon>
        <taxon>Marinifilaceae</taxon>
        <taxon>Ancylomarina</taxon>
    </lineage>
</organism>
<proteinExistence type="inferred from homology"/>
<dbReference type="EMBL" id="SHKN01000001">
    <property type="protein sequence ID" value="RZT95980.1"/>
    <property type="molecule type" value="Genomic_DNA"/>
</dbReference>